<evidence type="ECO:0000313" key="3">
    <source>
        <dbReference type="Proteomes" id="UP000236641"/>
    </source>
</evidence>
<evidence type="ECO:0000256" key="1">
    <source>
        <dbReference type="SAM" id="MobiDB-lite"/>
    </source>
</evidence>
<accession>A0A2K1DXV9</accession>
<dbReference type="OrthoDB" id="1118190at2"/>
<evidence type="ECO:0000313" key="2">
    <source>
        <dbReference type="EMBL" id="PNQ72864.1"/>
    </source>
</evidence>
<feature type="region of interest" description="Disordered" evidence="1">
    <location>
        <begin position="147"/>
        <end position="178"/>
    </location>
</feature>
<proteinExistence type="predicted"/>
<reference evidence="2 3" key="1">
    <citation type="submission" date="2018-01" db="EMBL/GenBank/DDBJ databases">
        <title>The draft genome of Hanstruepera neustonica JCM19743.</title>
        <authorList>
            <person name="He R.-H."/>
            <person name="Du Z.-J."/>
        </authorList>
    </citation>
    <scope>NUCLEOTIDE SEQUENCE [LARGE SCALE GENOMIC DNA]</scope>
    <source>
        <strain evidence="2 3">JCM19743</strain>
    </source>
</reference>
<comment type="caution">
    <text evidence="2">The sequence shown here is derived from an EMBL/GenBank/DDBJ whole genome shotgun (WGS) entry which is preliminary data.</text>
</comment>
<gene>
    <name evidence="2" type="ORF">C1T31_10195</name>
</gene>
<organism evidence="2 3">
    <name type="scientific">Hanstruepera neustonica</name>
    <dbReference type="NCBI Taxonomy" id="1445657"/>
    <lineage>
        <taxon>Bacteria</taxon>
        <taxon>Pseudomonadati</taxon>
        <taxon>Bacteroidota</taxon>
        <taxon>Flavobacteriia</taxon>
        <taxon>Flavobacteriales</taxon>
        <taxon>Flavobacteriaceae</taxon>
        <taxon>Hanstruepera</taxon>
    </lineage>
</organism>
<feature type="compositionally biased region" description="Low complexity" evidence="1">
    <location>
        <begin position="44"/>
        <end position="59"/>
    </location>
</feature>
<sequence>MTRTPLTLTLIFSILFINSCKQGPKVITATEDSKDQPSSGIFDNTQTNNSNTSESTASSNGFMENLHAVVVNKTLPTDKYIYMNVTENGRSFWIATRNQDVTIGETYFYKDALLKTNFESKEYQKTFDTIYLVSNIVPKVHGGNSSMNTADNFKTHTNHDHSAPASTSENTPTTPQKGTVSIADVVNNVEQYENQVVEITGKIVKVNPNIMDRNWYHLQDGTQDDYDFVVTSNTYIPEGHTVTVKAVVHRDVDFGAGYRYDLILENGEITKH</sequence>
<evidence type="ECO:0008006" key="4">
    <source>
        <dbReference type="Google" id="ProtNLM"/>
    </source>
</evidence>
<dbReference type="Proteomes" id="UP000236641">
    <property type="component" value="Unassembled WGS sequence"/>
</dbReference>
<name>A0A2K1DXV9_9FLAO</name>
<dbReference type="EMBL" id="POWF01000006">
    <property type="protein sequence ID" value="PNQ72864.1"/>
    <property type="molecule type" value="Genomic_DNA"/>
</dbReference>
<feature type="compositionally biased region" description="Basic and acidic residues" evidence="1">
    <location>
        <begin position="153"/>
        <end position="162"/>
    </location>
</feature>
<dbReference type="RefSeq" id="WP_103052390.1">
    <property type="nucleotide sequence ID" value="NZ_POWF01000006.1"/>
</dbReference>
<feature type="region of interest" description="Disordered" evidence="1">
    <location>
        <begin position="29"/>
        <end position="59"/>
    </location>
</feature>
<dbReference type="AlphaFoldDB" id="A0A2K1DXV9"/>
<keyword evidence="3" id="KW-1185">Reference proteome</keyword>
<feature type="compositionally biased region" description="Polar residues" evidence="1">
    <location>
        <begin position="164"/>
        <end position="178"/>
    </location>
</feature>
<protein>
    <recommendedName>
        <fullName evidence="4">GW domain-containing protein</fullName>
    </recommendedName>
</protein>